<feature type="compositionally biased region" description="Pro residues" evidence="1">
    <location>
        <begin position="183"/>
        <end position="195"/>
    </location>
</feature>
<evidence type="ECO:0000259" key="2">
    <source>
        <dbReference type="PROSITE" id="PS50006"/>
    </source>
</evidence>
<organism evidence="3">
    <name type="scientific">Chloracidobacterium thermophilum</name>
    <dbReference type="NCBI Taxonomy" id="458033"/>
    <lineage>
        <taxon>Bacteria</taxon>
        <taxon>Pseudomonadati</taxon>
        <taxon>Acidobacteriota</taxon>
        <taxon>Terriglobia</taxon>
        <taxon>Terriglobales</taxon>
        <taxon>Acidobacteriaceae</taxon>
        <taxon>Chloracidobacterium</taxon>
    </lineage>
</organism>
<evidence type="ECO:0000256" key="1">
    <source>
        <dbReference type="SAM" id="MobiDB-lite"/>
    </source>
</evidence>
<dbReference type="Pfam" id="PF13240">
    <property type="entry name" value="Zn_Ribbon_1"/>
    <property type="match status" value="1"/>
</dbReference>
<proteinExistence type="predicted"/>
<dbReference type="EMBL" id="EF531339">
    <property type="protein sequence ID" value="ABV27251.1"/>
    <property type="molecule type" value="Genomic_DNA"/>
</dbReference>
<dbReference type="SUPFAM" id="SSF49879">
    <property type="entry name" value="SMAD/FHA domain"/>
    <property type="match status" value="1"/>
</dbReference>
<dbReference type="InterPro" id="IPR050923">
    <property type="entry name" value="Cell_Proc_Reg/RNA_Proc"/>
</dbReference>
<dbReference type="SMART" id="SM00240">
    <property type="entry name" value="FHA"/>
    <property type="match status" value="1"/>
</dbReference>
<dbReference type="PROSITE" id="PS50006">
    <property type="entry name" value="FHA_DOMAIN"/>
    <property type="match status" value="1"/>
</dbReference>
<feature type="compositionally biased region" description="Polar residues" evidence="1">
    <location>
        <begin position="53"/>
        <end position="72"/>
    </location>
</feature>
<dbReference type="AlphaFoldDB" id="A8DJG6"/>
<dbReference type="InterPro" id="IPR026870">
    <property type="entry name" value="Zinc_ribbon_dom"/>
</dbReference>
<feature type="compositionally biased region" description="Low complexity" evidence="1">
    <location>
        <begin position="148"/>
        <end position="182"/>
    </location>
</feature>
<evidence type="ECO:0000313" key="3">
    <source>
        <dbReference type="EMBL" id="ABV27251.1"/>
    </source>
</evidence>
<sequence>MIRCPQCGTDNLDGSEYCDECGYRLSGLRSVPMPGVPSSGALPSMAPPAAVSPQHQAPHTATPSAGGSSHVATPSDWGRSEFPLPPPSHAPSIAVTPPLTPAHPSMPLAGDVFAVSPPPAPAGTSLPPPASVPAVSSAPPLPPPPPATSLSSVAIPPAGPASPSAGVGSPDTPQAPKASSSPATPPAPSTSPPLVPRAKLVIQRGGTIGKEFLLTETESNIGRWDADGGIFPDIDLDQDDPEAKVSRRHARIVYQDGHYLLEDLGSTNGTFVNRGRRLLPGNRYLLNDGDEIIVGKTFLKFQYIR</sequence>
<dbReference type="Gene3D" id="2.60.200.20">
    <property type="match status" value="1"/>
</dbReference>
<accession>A8DJG6</accession>
<protein>
    <submittedName>
        <fullName evidence="3">FHA domain containing protein</fullName>
    </submittedName>
</protein>
<feature type="compositionally biased region" description="Pro residues" evidence="1">
    <location>
        <begin position="119"/>
        <end position="131"/>
    </location>
</feature>
<feature type="domain" description="FHA" evidence="2">
    <location>
        <begin position="219"/>
        <end position="277"/>
    </location>
</feature>
<feature type="region of interest" description="Disordered" evidence="1">
    <location>
        <begin position="34"/>
        <end position="102"/>
    </location>
</feature>
<dbReference type="Pfam" id="PF00498">
    <property type="entry name" value="FHA"/>
    <property type="match status" value="1"/>
</dbReference>
<dbReference type="CDD" id="cd00060">
    <property type="entry name" value="FHA"/>
    <property type="match status" value="1"/>
</dbReference>
<dbReference type="InterPro" id="IPR008984">
    <property type="entry name" value="SMAD_FHA_dom_sf"/>
</dbReference>
<reference evidence="3" key="1">
    <citation type="journal article" date="2007" name="Science">
        <title>Candidatus Chloracidobacterium thermophilum: an aerobic phototrophic Acidobacterium.</title>
        <authorList>
            <person name="Bryant D.A."/>
            <person name="Costas A.M."/>
            <person name="Maresca J.A."/>
            <person name="Chew A.G."/>
            <person name="Klatt C.G."/>
            <person name="Bateson M.M."/>
            <person name="Tallon L.J."/>
            <person name="Hostetler J."/>
            <person name="Nelson W.C."/>
            <person name="Heidelberg J.F."/>
            <person name="Ward D.M."/>
        </authorList>
    </citation>
    <scope>NUCLEOTIDE SEQUENCE</scope>
</reference>
<dbReference type="PANTHER" id="PTHR23308">
    <property type="entry name" value="NUCLEAR INHIBITOR OF PROTEIN PHOSPHATASE-1"/>
    <property type="match status" value="1"/>
</dbReference>
<feature type="region of interest" description="Disordered" evidence="1">
    <location>
        <begin position="119"/>
        <end position="196"/>
    </location>
</feature>
<dbReference type="InterPro" id="IPR000253">
    <property type="entry name" value="FHA_dom"/>
</dbReference>
<name>A8DJG6_9BACT</name>
<gene>
    <name evidence="3" type="ORF">YS_M60-F11.059</name>
</gene>